<dbReference type="PROSITE" id="PS50005">
    <property type="entry name" value="TPR"/>
    <property type="match status" value="1"/>
</dbReference>
<dbReference type="CDD" id="cd06257">
    <property type="entry name" value="DnaJ"/>
    <property type="match status" value="1"/>
</dbReference>
<dbReference type="SMART" id="SM00271">
    <property type="entry name" value="DnaJ"/>
    <property type="match status" value="1"/>
</dbReference>
<evidence type="ECO:0000313" key="5">
    <source>
        <dbReference type="EMBL" id="ALF52199.1"/>
    </source>
</evidence>
<gene>
    <name evidence="5" type="ORF">ACX27_03965</name>
</gene>
<dbReference type="InterPro" id="IPR051938">
    <property type="entry name" value="Apopto_cytoskel_mod"/>
</dbReference>
<evidence type="ECO:0000256" key="2">
    <source>
        <dbReference type="PROSITE-ProRule" id="PRU00339"/>
    </source>
</evidence>
<dbReference type="AlphaFoldDB" id="A0A0M4TI82"/>
<dbReference type="KEGG" id="npz:ACX27_03965"/>
<evidence type="ECO:0000256" key="3">
    <source>
        <dbReference type="SAM" id="MobiDB-lite"/>
    </source>
</evidence>
<dbReference type="InterPro" id="IPR011990">
    <property type="entry name" value="TPR-like_helical_dom_sf"/>
</dbReference>
<proteinExistence type="predicted"/>
<dbReference type="PRINTS" id="PR00625">
    <property type="entry name" value="JDOMAIN"/>
</dbReference>
<keyword evidence="1" id="KW-0143">Chaperone</keyword>
<evidence type="ECO:0000259" key="4">
    <source>
        <dbReference type="PROSITE" id="PS50076"/>
    </source>
</evidence>
<feature type="compositionally biased region" description="Basic and acidic residues" evidence="3">
    <location>
        <begin position="96"/>
        <end position="106"/>
    </location>
</feature>
<dbReference type="InterPro" id="IPR019734">
    <property type="entry name" value="TPR_rpt"/>
</dbReference>
<dbReference type="STRING" id="224013.ACX27_03965"/>
<organism evidence="5 6">
    <name type="scientific">Nostoc piscinale CENA21</name>
    <dbReference type="NCBI Taxonomy" id="224013"/>
    <lineage>
        <taxon>Bacteria</taxon>
        <taxon>Bacillati</taxon>
        <taxon>Cyanobacteriota</taxon>
        <taxon>Cyanophyceae</taxon>
        <taxon>Nostocales</taxon>
        <taxon>Nostocaceae</taxon>
        <taxon>Nostoc</taxon>
    </lineage>
</organism>
<accession>A0A0M4TI82</accession>
<dbReference type="EMBL" id="CP012036">
    <property type="protein sequence ID" value="ALF52199.1"/>
    <property type="molecule type" value="Genomic_DNA"/>
</dbReference>
<feature type="compositionally biased region" description="Low complexity" evidence="3">
    <location>
        <begin position="110"/>
        <end position="120"/>
    </location>
</feature>
<keyword evidence="2" id="KW-0802">TPR repeat</keyword>
<dbReference type="SUPFAM" id="SSF46565">
    <property type="entry name" value="Chaperone J-domain"/>
    <property type="match status" value="1"/>
</dbReference>
<dbReference type="Gene3D" id="1.25.40.10">
    <property type="entry name" value="Tetratricopeptide repeat domain"/>
    <property type="match status" value="1"/>
</dbReference>
<feature type="compositionally biased region" description="Low complexity" evidence="3">
    <location>
        <begin position="85"/>
        <end position="95"/>
    </location>
</feature>
<dbReference type="InterPro" id="IPR001623">
    <property type="entry name" value="DnaJ_domain"/>
</dbReference>
<feature type="domain" description="J" evidence="4">
    <location>
        <begin position="5"/>
        <end position="62"/>
    </location>
</feature>
<dbReference type="Proteomes" id="UP000062645">
    <property type="component" value="Chromosome"/>
</dbReference>
<keyword evidence="6" id="KW-1185">Reference proteome</keyword>
<sequence>MDLGDCYRLLGLRSGASFAEIKSSYRRLAQQYHPDINPDDKKAKDKFIALTEAYRLLLTVVPPEETVEQPSSQKFVSRREEAKTTPKTTVTTETFVARREEPKATRQDTVPKTTVTTEKPQSPPANIAEIEQRLKWKTYEQLQRFLKEKRFPQAIALAEALVDRLPKDAEVRQWLAIAYQIWGRALINDNQVLKARIYLKKALKTDPNNKALWNEVQRDFQKIEQIF</sequence>
<dbReference type="PROSITE" id="PS50076">
    <property type="entry name" value="DNAJ_2"/>
    <property type="match status" value="1"/>
</dbReference>
<dbReference type="InterPro" id="IPR036869">
    <property type="entry name" value="J_dom_sf"/>
</dbReference>
<evidence type="ECO:0000256" key="1">
    <source>
        <dbReference type="ARBA" id="ARBA00023186"/>
    </source>
</evidence>
<dbReference type="RefSeq" id="WP_062288724.1">
    <property type="nucleotide sequence ID" value="NZ_CP012036.1"/>
</dbReference>
<feature type="region of interest" description="Disordered" evidence="3">
    <location>
        <begin position="67"/>
        <end position="122"/>
    </location>
</feature>
<dbReference type="PANTHER" id="PTHR44145:SF3">
    <property type="entry name" value="DNAJ HOMOLOG SUBFAMILY A MEMBER 3, MITOCHONDRIAL"/>
    <property type="match status" value="1"/>
</dbReference>
<dbReference type="Pfam" id="PF00226">
    <property type="entry name" value="DnaJ"/>
    <property type="match status" value="1"/>
</dbReference>
<reference evidence="6" key="1">
    <citation type="submission" date="2015-07" db="EMBL/GenBank/DDBJ databases">
        <title>Genome Of Nitrogen-Fixing Cyanobacterium Nostoc piscinale CENA21 From Solimoes/Amazon River Floodplain Sediments And Comparative Genomics To Uncover Biosynthetic Natural Products Potential.</title>
        <authorList>
            <person name="Leao T.F."/>
            <person name="Leao P.N."/>
            <person name="Guimaraes P.I."/>
            <person name="de Melo A.G.C."/>
            <person name="Ramos R.T.J."/>
            <person name="Silva A."/>
            <person name="Fiore M.F."/>
            <person name="Schneider M.P.C."/>
        </authorList>
    </citation>
    <scope>NUCLEOTIDE SEQUENCE [LARGE SCALE GENOMIC DNA]</scope>
    <source>
        <strain evidence="6">CENA21</strain>
    </source>
</reference>
<dbReference type="OrthoDB" id="9779889at2"/>
<dbReference type="Gene3D" id="1.10.287.110">
    <property type="entry name" value="DnaJ domain"/>
    <property type="match status" value="1"/>
</dbReference>
<dbReference type="SUPFAM" id="SSF48452">
    <property type="entry name" value="TPR-like"/>
    <property type="match status" value="1"/>
</dbReference>
<dbReference type="PANTHER" id="PTHR44145">
    <property type="entry name" value="DNAJ HOMOLOG SUBFAMILY A MEMBER 3, MITOCHONDRIAL"/>
    <property type="match status" value="1"/>
</dbReference>
<dbReference type="PATRIC" id="fig|224013.5.peg.953"/>
<evidence type="ECO:0000313" key="6">
    <source>
        <dbReference type="Proteomes" id="UP000062645"/>
    </source>
</evidence>
<reference evidence="5 6" key="2">
    <citation type="journal article" date="2016" name="Genome Announc.">
        <title>Draft Genome Sequence of the N2-Fixing Cyanobacterium Nostoc piscinale CENA21, Isolated from the Brazilian Amazon Floodplain.</title>
        <authorList>
            <person name="Leao T."/>
            <person name="Guimaraes P.I."/>
            <person name="de Melo A.G."/>
            <person name="Ramos R.T."/>
            <person name="Leao P.N."/>
            <person name="Silva A."/>
            <person name="Fiore M.F."/>
            <person name="Schneider M.P."/>
        </authorList>
    </citation>
    <scope>NUCLEOTIDE SEQUENCE [LARGE SCALE GENOMIC DNA]</scope>
    <source>
        <strain evidence="5 6">CENA21</strain>
    </source>
</reference>
<name>A0A0M4TI82_9NOSO</name>
<feature type="repeat" description="TPR" evidence="2">
    <location>
        <begin position="176"/>
        <end position="209"/>
    </location>
</feature>
<protein>
    <submittedName>
        <fullName evidence="5">Molecular chaperone DnaJ</fullName>
    </submittedName>
</protein>